<dbReference type="InterPro" id="IPR041356">
    <property type="entry name" value="PGM1_C"/>
</dbReference>
<dbReference type="AlphaFoldDB" id="A0A542ZHL7"/>
<dbReference type="PANTHER" id="PTHR14465:SF0">
    <property type="entry name" value="IQ DOMAIN-CONTAINING PROTEIN H"/>
    <property type="match status" value="1"/>
</dbReference>
<keyword evidence="1" id="KW-0067">ATP-binding</keyword>
<evidence type="ECO:0000313" key="3">
    <source>
        <dbReference type="EMBL" id="TQL59848.1"/>
    </source>
</evidence>
<dbReference type="Proteomes" id="UP000319514">
    <property type="component" value="Unassembled WGS sequence"/>
</dbReference>
<name>A0A542ZHL7_9MICO</name>
<gene>
    <name evidence="3" type="ORF">FB474_1216</name>
</gene>
<comment type="caution">
    <text evidence="3">The sequence shown here is derived from an EMBL/GenBank/DDBJ whole genome shotgun (WGS) entry which is preliminary data.</text>
</comment>
<evidence type="ECO:0000313" key="4">
    <source>
        <dbReference type="Proteomes" id="UP000319514"/>
    </source>
</evidence>
<reference evidence="3 4" key="1">
    <citation type="submission" date="2019-06" db="EMBL/GenBank/DDBJ databases">
        <title>Sequencing the genomes of 1000 actinobacteria strains.</title>
        <authorList>
            <person name="Klenk H.-P."/>
        </authorList>
    </citation>
    <scope>NUCLEOTIDE SEQUENCE [LARGE SCALE GENOMIC DNA]</scope>
    <source>
        <strain evidence="3 4">DSM 18082</strain>
    </source>
</reference>
<organism evidence="3 4">
    <name type="scientific">Oryzihumus leptocrescens</name>
    <dbReference type="NCBI Taxonomy" id="297536"/>
    <lineage>
        <taxon>Bacteria</taxon>
        <taxon>Bacillati</taxon>
        <taxon>Actinomycetota</taxon>
        <taxon>Actinomycetes</taxon>
        <taxon>Micrococcales</taxon>
        <taxon>Intrasporangiaceae</taxon>
        <taxon>Oryzihumus</taxon>
    </lineage>
</organism>
<protein>
    <recommendedName>
        <fullName evidence="2">ATP-grasp domain-containing protein</fullName>
    </recommendedName>
</protein>
<dbReference type="RefSeq" id="WP_141787817.1">
    <property type="nucleotide sequence ID" value="NZ_BAAAKX010000004.1"/>
</dbReference>
<feature type="domain" description="ATP-grasp" evidence="2">
    <location>
        <begin position="175"/>
        <end position="395"/>
    </location>
</feature>
<dbReference type="InterPro" id="IPR038752">
    <property type="entry name" value="IQCH"/>
</dbReference>
<proteinExistence type="predicted"/>
<dbReference type="PANTHER" id="PTHR14465">
    <property type="entry name" value="IQ DOMAIN-CONTAINING PROTEIN H"/>
    <property type="match status" value="1"/>
</dbReference>
<accession>A0A542ZHL7</accession>
<dbReference type="Pfam" id="PF18105">
    <property type="entry name" value="PGM1_C"/>
    <property type="match status" value="1"/>
</dbReference>
<sequence>MKSFAELQAGLGHALAANTEGSSTPHVVIALPSYSASDSLLRHYGERILALEHRYLLATLMTHRLERARLVLVSSIAPTPDVLDYHRRLGPRPQAWGAGTQVVALEDTSPQSLAEKLLRRPDALDRLRRAVGDRPAFIEPWNVTEHEVAVAERLQLPVNGMDPSLWHLGFKGAGRKLFARAGVPLPAGVEDVRTVDDVLRGIEAIRAARPDVSAVVVKHDDSYAGDGNTVVNLLDGPVPADTQTLARRVAALPPGYLAELARGGIVEELVTGTEVTTPSAQVDLLPDGRVVVLATHEQVVGGTNGQVFLGCRFPADPVHAAEVARHARAVGEQLVAAGALGRVSVDFVASRDPSGASRVFALEVNLRKGGTTHPYAALRNLVPGRYDEVLGQWVTTAGNAPRAYVCTDNLLDESWVGLSPGPVIDAVRRAGLQLDHRTGVGVVLHMLSGLAIDGRIGLTAIGLDAAHAQELHDAACRVIAATAAEATHEGRLAGLTP</sequence>
<dbReference type="Pfam" id="PF24923">
    <property type="entry name" value="ATP-grasp_IQCH"/>
    <property type="match status" value="1"/>
</dbReference>
<dbReference type="EMBL" id="VFOQ01000001">
    <property type="protein sequence ID" value="TQL59848.1"/>
    <property type="molecule type" value="Genomic_DNA"/>
</dbReference>
<keyword evidence="4" id="KW-1185">Reference proteome</keyword>
<dbReference type="InterPro" id="IPR056855">
    <property type="entry name" value="ATP-grasp_IQCH"/>
</dbReference>
<dbReference type="GO" id="GO:0046872">
    <property type="term" value="F:metal ion binding"/>
    <property type="evidence" value="ECO:0007669"/>
    <property type="project" value="InterPro"/>
</dbReference>
<evidence type="ECO:0000259" key="2">
    <source>
        <dbReference type="PROSITE" id="PS50975"/>
    </source>
</evidence>
<dbReference type="PROSITE" id="PS50975">
    <property type="entry name" value="ATP_GRASP"/>
    <property type="match status" value="1"/>
</dbReference>
<keyword evidence="1" id="KW-0547">Nucleotide-binding</keyword>
<evidence type="ECO:0000256" key="1">
    <source>
        <dbReference type="PROSITE-ProRule" id="PRU00409"/>
    </source>
</evidence>
<dbReference type="InterPro" id="IPR011761">
    <property type="entry name" value="ATP-grasp"/>
</dbReference>
<dbReference type="OrthoDB" id="164032at2"/>
<dbReference type="GO" id="GO:0005524">
    <property type="term" value="F:ATP binding"/>
    <property type="evidence" value="ECO:0007669"/>
    <property type="project" value="UniProtKB-UniRule"/>
</dbReference>
<dbReference type="SUPFAM" id="SSF56059">
    <property type="entry name" value="Glutathione synthetase ATP-binding domain-like"/>
    <property type="match status" value="1"/>
</dbReference>